<reference evidence="1 3" key="1">
    <citation type="submission" date="2018-03" db="EMBL/GenBank/DDBJ databases">
        <title>Draft genome sequence of Rohu Carp (Labeo rohita).</title>
        <authorList>
            <person name="Das P."/>
            <person name="Kushwaha B."/>
            <person name="Joshi C.G."/>
            <person name="Kumar D."/>
            <person name="Nagpure N.S."/>
            <person name="Sahoo L."/>
            <person name="Das S.P."/>
            <person name="Bit A."/>
            <person name="Patnaik S."/>
            <person name="Meher P.K."/>
            <person name="Jayasankar P."/>
            <person name="Koringa P.G."/>
            <person name="Patel N.V."/>
            <person name="Hinsu A.T."/>
            <person name="Kumar R."/>
            <person name="Pandey M."/>
            <person name="Agarwal S."/>
            <person name="Srivastava S."/>
            <person name="Singh M."/>
            <person name="Iquebal M.A."/>
            <person name="Jaiswal S."/>
            <person name="Angadi U.B."/>
            <person name="Kumar N."/>
            <person name="Raza M."/>
            <person name="Shah T.M."/>
            <person name="Rai A."/>
            <person name="Jena J.K."/>
        </authorList>
    </citation>
    <scope>NUCLEOTIDE SEQUENCE [LARGE SCALE GENOMIC DNA]</scope>
    <source>
        <strain evidence="1">DASCIFA01</strain>
        <tissue evidence="1">Testis</tissue>
    </source>
</reference>
<gene>
    <name evidence="2" type="ORF">ROHU_009390</name>
    <name evidence="1" type="ORF">ROHU_034340</name>
</gene>
<evidence type="ECO:0000313" key="3">
    <source>
        <dbReference type="Proteomes" id="UP000290572"/>
    </source>
</evidence>
<name>A0A498L6G0_LABRO</name>
<proteinExistence type="predicted"/>
<protein>
    <submittedName>
        <fullName evidence="1">Uncharacterized protein</fullName>
    </submittedName>
</protein>
<dbReference type="EMBL" id="QBIY01012937">
    <property type="protein sequence ID" value="RXN13874.1"/>
    <property type="molecule type" value="Genomic_DNA"/>
</dbReference>
<dbReference type="AlphaFoldDB" id="A0A498L6G0"/>
<evidence type="ECO:0000313" key="2">
    <source>
        <dbReference type="EMBL" id="RXN13874.1"/>
    </source>
</evidence>
<organism evidence="1 3">
    <name type="scientific">Labeo rohita</name>
    <name type="common">Indian major carp</name>
    <name type="synonym">Cyprinus rohita</name>
    <dbReference type="NCBI Taxonomy" id="84645"/>
    <lineage>
        <taxon>Eukaryota</taxon>
        <taxon>Metazoa</taxon>
        <taxon>Chordata</taxon>
        <taxon>Craniata</taxon>
        <taxon>Vertebrata</taxon>
        <taxon>Euteleostomi</taxon>
        <taxon>Actinopterygii</taxon>
        <taxon>Neopterygii</taxon>
        <taxon>Teleostei</taxon>
        <taxon>Ostariophysi</taxon>
        <taxon>Cypriniformes</taxon>
        <taxon>Cyprinidae</taxon>
        <taxon>Labeoninae</taxon>
        <taxon>Labeonini</taxon>
        <taxon>Labeo</taxon>
    </lineage>
</organism>
<dbReference type="EMBL" id="QBIY01013472">
    <property type="protein sequence ID" value="RXN03678.1"/>
    <property type="molecule type" value="Genomic_DNA"/>
</dbReference>
<keyword evidence="3" id="KW-1185">Reference proteome</keyword>
<comment type="caution">
    <text evidence="1">The sequence shown here is derived from an EMBL/GenBank/DDBJ whole genome shotgun (WGS) entry which is preliminary data.</text>
</comment>
<accession>A0A498L6G0</accession>
<dbReference type="Proteomes" id="UP000290572">
    <property type="component" value="Unassembled WGS sequence"/>
</dbReference>
<sequence>MCQQFRTGEKTLVVLAPVMAPPSVVRDGETLNVSNIKSAAAVRSKDGKEGQQKAQPGLGRMFLATMFVCNTNRLPWWALLST</sequence>
<evidence type="ECO:0000313" key="1">
    <source>
        <dbReference type="EMBL" id="RXN03678.1"/>
    </source>
</evidence>